<dbReference type="InterPro" id="IPR051970">
    <property type="entry name" value="TEL2_Regulation"/>
</dbReference>
<accession>H8XBK3</accession>
<evidence type="ECO:0000259" key="3">
    <source>
        <dbReference type="Pfam" id="PF10193"/>
    </source>
</evidence>
<dbReference type="GeneID" id="14542383"/>
<feature type="region of interest" description="Disordered" evidence="2">
    <location>
        <begin position="420"/>
        <end position="444"/>
    </location>
</feature>
<dbReference type="OrthoDB" id="10258062at2759"/>
<dbReference type="Proteomes" id="UP000005018">
    <property type="component" value="Chromosome 8"/>
</dbReference>
<dbReference type="HOGENOM" id="CLU_017275_0_0_1"/>
<dbReference type="GO" id="GO:0051879">
    <property type="term" value="F:Hsp90 protein binding"/>
    <property type="evidence" value="ECO:0007669"/>
    <property type="project" value="TreeGrafter"/>
</dbReference>
<dbReference type="GO" id="GO:0005829">
    <property type="term" value="C:cytosol"/>
    <property type="evidence" value="ECO:0007669"/>
    <property type="project" value="TreeGrafter"/>
</dbReference>
<dbReference type="RefSeq" id="XP_003871316.1">
    <property type="nucleotide sequence ID" value="XM_003871267.1"/>
</dbReference>
<feature type="compositionally biased region" description="Acidic residues" evidence="2">
    <location>
        <begin position="429"/>
        <end position="439"/>
    </location>
</feature>
<dbReference type="Pfam" id="PF10193">
    <property type="entry name" value="Telomere_reg-2"/>
    <property type="match status" value="1"/>
</dbReference>
<protein>
    <recommendedName>
        <fullName evidence="3">Telomere length regulation protein conserved domain-containing protein</fullName>
    </recommendedName>
</protein>
<proteinExistence type="inferred from homology"/>
<dbReference type="GO" id="GO:0042162">
    <property type="term" value="F:telomeric DNA binding"/>
    <property type="evidence" value="ECO:0007669"/>
    <property type="project" value="TreeGrafter"/>
</dbReference>
<keyword evidence="5" id="KW-1185">Reference proteome</keyword>
<dbReference type="PANTHER" id="PTHR15830">
    <property type="entry name" value="TELOMERE LENGTH REGULATION PROTEIN TEL2 FAMILY MEMBER"/>
    <property type="match status" value="1"/>
</dbReference>
<evidence type="ECO:0000313" key="4">
    <source>
        <dbReference type="EMBL" id="CCG25191.1"/>
    </source>
</evidence>
<reference evidence="4 5" key="1">
    <citation type="journal article" date="2012" name="PLoS ONE">
        <title>Sequence and analysis of the genome of the pathogenic yeast Candida orthopsilosis.</title>
        <authorList>
            <person name="Riccombeni A."/>
            <person name="Vidanes G."/>
            <person name="Proux-Wera E."/>
            <person name="Wolfe K.H."/>
            <person name="Butler G."/>
        </authorList>
    </citation>
    <scope>NUCLEOTIDE SEQUENCE [LARGE SCALE GENOMIC DNA]</scope>
    <source>
        <strain evidence="4 5">Co 90-125</strain>
    </source>
</reference>
<dbReference type="AlphaFoldDB" id="H8XBK3"/>
<dbReference type="PANTHER" id="PTHR15830:SF10">
    <property type="entry name" value="TELOMERE LENGTH REGULATION PROTEIN TEL2 HOMOLOG"/>
    <property type="match status" value="1"/>
</dbReference>
<dbReference type="InterPro" id="IPR019337">
    <property type="entry name" value="Telomere_length_regulation_dom"/>
</dbReference>
<dbReference type="Gene3D" id="1.25.40.720">
    <property type="entry name" value="Telomere length regulation protein 2, C-terminal domain"/>
    <property type="match status" value="2"/>
</dbReference>
<feature type="domain" description="Telomere length regulation protein conserved" evidence="3">
    <location>
        <begin position="450"/>
        <end position="564"/>
    </location>
</feature>
<evidence type="ECO:0000313" key="5">
    <source>
        <dbReference type="Proteomes" id="UP000005018"/>
    </source>
</evidence>
<name>H8XBK3_CANO9</name>
<gene>
    <name evidence="4" type="ORF">CORT_0H00740</name>
</gene>
<evidence type="ECO:0000256" key="2">
    <source>
        <dbReference type="SAM" id="MobiDB-lite"/>
    </source>
</evidence>
<comment type="similarity">
    <text evidence="1">Belongs to the TEL2 family.</text>
</comment>
<dbReference type="EMBL" id="HE681726">
    <property type="protein sequence ID" value="CCG25191.1"/>
    <property type="molecule type" value="Genomic_DNA"/>
</dbReference>
<dbReference type="eggNOG" id="KOG4346">
    <property type="taxonomic scope" value="Eukaryota"/>
</dbReference>
<organism evidence="4 5">
    <name type="scientific">Candida orthopsilosis (strain 90-125)</name>
    <name type="common">Yeast</name>
    <dbReference type="NCBI Taxonomy" id="1136231"/>
    <lineage>
        <taxon>Eukaryota</taxon>
        <taxon>Fungi</taxon>
        <taxon>Dikarya</taxon>
        <taxon>Ascomycota</taxon>
        <taxon>Saccharomycotina</taxon>
        <taxon>Pichiomycetes</taxon>
        <taxon>Debaryomycetaceae</taxon>
        <taxon>Candida/Lodderomyces clade</taxon>
        <taxon>Candida</taxon>
    </lineage>
</organism>
<evidence type="ECO:0000256" key="1">
    <source>
        <dbReference type="ARBA" id="ARBA00006133"/>
    </source>
</evidence>
<sequence>MNNDIELLKSYPGVSQVEQVLDKYEYPPLPLISALLNYSIPQIYVSLPKTAEAKLRCMFQTLIGLGNLLAKVSTLSKVSANDHELKLYYNFLQSLADEQLFTNITKNRKPLELREVDKLVFKGKFLAIVNEVGISKGWGITNEVLKSSKSYANYLSRGISELYRQNLQPDMFVLSVLNFGTESFTEFFEVFFNFDKWKYFQETLLRLKEFQRKGYIKKLLLIYIARIVNEANIVPIYNILKFTCGYIDDNGIESVVLRSNKSLTQLVAAILSQKEGRNKDHVILSQLQKWTDPTYIKNEPITIQESRTFLILQLISRRQDCEFLKGLTKNKICLEGISNHLQSFSENVRSLGIILADRVCELSGEDKIFKSANLGHDFIELLTPVVQLDDMNDDDAWKALYQEDTESLIPKPVNINTTLNQNITVKDTSDDDDDDDDDASQPQKIKIPDPIYVKDLISYITVDTKNPQAYDMRRVALMQGPTLLRQKFRHGSEVEFYSQDLLANLIALDNFYNDPDFDDLKLVNMVSVIVTNPNVTFYMFGLLLAGDYSLQQRMFILSSTSLAARELRGIKDDIVSKSFTEKSFPTKQLPQRLHNKYIGQGGTKYMDQIEIGLQDSLMHQASSDAQDQMLGKGKLVRISRSLTRPKDVQPSEKPIIPNFYKIIGTNFFFPLLNVWYESGSIDIGHYSPIFIAHYIKTLSLLLHVAYPSSTQLKDMIKEFLLLSCAVIRKVTLEEIQVIESILTGILLILELIDAEFLVLNFNDEVVLVYNWLTMTWEGIIDNRIKSLAAGLLLKLQEVSKKFERTLIDQDYGLY</sequence>
<dbReference type="KEGG" id="cot:CORT_0H00740"/>
<dbReference type="InterPro" id="IPR038528">
    <property type="entry name" value="TEL2_C_sf"/>
</dbReference>
<dbReference type="GO" id="GO:0051083">
    <property type="term" value="P:'de novo' cotranslational protein folding"/>
    <property type="evidence" value="ECO:0007669"/>
    <property type="project" value="TreeGrafter"/>
</dbReference>